<feature type="transmembrane region" description="Helical" evidence="1">
    <location>
        <begin position="620"/>
        <end position="639"/>
    </location>
</feature>
<feature type="transmembrane region" description="Helical" evidence="1">
    <location>
        <begin position="293"/>
        <end position="318"/>
    </location>
</feature>
<feature type="transmembrane region" description="Helical" evidence="1">
    <location>
        <begin position="587"/>
        <end position="608"/>
    </location>
</feature>
<evidence type="ECO:0000313" key="2">
    <source>
        <dbReference type="EMBL" id="CAD9080121.1"/>
    </source>
</evidence>
<feature type="transmembrane region" description="Helical" evidence="1">
    <location>
        <begin position="253"/>
        <end position="273"/>
    </location>
</feature>
<gene>
    <name evidence="2" type="ORF">PCOS0759_LOCUS3361</name>
</gene>
<accession>A0A7S1KPK9</accession>
<dbReference type="PANTHER" id="PTHR34993:SF1">
    <property type="entry name" value="TRANSMEMBRANE PROTEIN"/>
    <property type="match status" value="1"/>
</dbReference>
<feature type="transmembrane region" description="Helical" evidence="1">
    <location>
        <begin position="94"/>
        <end position="119"/>
    </location>
</feature>
<dbReference type="PANTHER" id="PTHR34993">
    <property type="entry name" value="TRANSMEMBRANE PROTEIN"/>
    <property type="match status" value="1"/>
</dbReference>
<feature type="transmembrane region" description="Helical" evidence="1">
    <location>
        <begin position="339"/>
        <end position="359"/>
    </location>
</feature>
<sequence>MGLQETSDILITFFQNIILLLNIPNVNIKWPNEIKVPMDYIKAFVDFDLLQSLATLASAKAKELDVHVMLILKNSALPLIVSILVIVPMKRWYYVTWWLIAMSLAVTFACCTAAMSFFAQKPFDVDWLTSLHYQSHMYFLTYKPGTPILEGEYSVGSTDSSFSPILVGILSGGVALTFILFFVTVGIGILLWGIRALLNRRRFNNALNEMKRRAPPGKKVNVSKLKYRMVFEQVRAKQAEELDLKLRTYWTRIAPLFLILIAEVISVAIIVWLRDYLNDNSPNATLNHWLVYVVYGLVLTGICAVVCCFLGCNSLILFERMRKIIFIFNNFITSKALKVTFLVLSSFYIPLAVSIFSMFDCAQTSCPEGSVFTNRKDDISASGYFSRLLEQLIRSPEICTSCQFSGAGTNFTTLGSNAAMCPSTMLADLCPGGSQPRLLRQPSISCAEIYPYVAASGALCCLFVITTPFLIFYLIKLATKQLGSVEIPHLLKYEARKRRRAYKNKLEKRRKSEVLPADLPPLESFLNHQVDSKTKKFSNQTKRSLLQRLFLNNPVKDLSWEIRIALVDCSVESLYFPFKFRWRYFKLVFLVAKVILSFTNVFGVTLFGTHPKDNAIGPQLVLWTTLVVQALLGLLTFVLRPHMILAETILMIVASLSICANCAFGLVITYSKVEMPGLIAIAFMACNSVVLGIAAIMSLVFYVYRVRKNNYKSIQKRMKRLLKARTKKASLKKKKNTELSQQQIDKYWKGIGRKKREPYLDLDMTEHAGKVLKDIKSAQKYQSAVAYSLNRTSLDTLINFFFFLSVVTSISGVLLATHYVLLFLNPGYVDPYLQTRLEVFSTPLNVEQKGYFDVGTFADWGVENLDTTPGRSLLRNETETALDSRFQFATFPSSMCEEGYNLTFAGYNNWQEFTDNCCCTRDLEFEQRGSERTNVYFRNLNVEMWRCRNGLVKRRIRKLDMQFSAVVSPSFIIGADNFVDNYISLDGYGIRDFCSTTFKPNFAMTQSKERDCEGKDRIESYEGVDLTTVSELWDDPMVIRAQYTTAQGGLFEGSTVLTNLTMQNREYYGVVWDSVKSVVARSVLF</sequence>
<feature type="transmembrane region" description="Helical" evidence="1">
    <location>
        <begin position="651"/>
        <end position="671"/>
    </location>
</feature>
<name>A0A7S1KPK9_9EUKA</name>
<dbReference type="EMBL" id="HBGD01004078">
    <property type="protein sequence ID" value="CAD9080121.1"/>
    <property type="molecule type" value="Transcribed_RNA"/>
</dbReference>
<proteinExistence type="predicted"/>
<keyword evidence="1" id="KW-0812">Transmembrane</keyword>
<feature type="transmembrane region" description="Helical" evidence="1">
    <location>
        <begin position="797"/>
        <end position="824"/>
    </location>
</feature>
<keyword evidence="1" id="KW-0472">Membrane</keyword>
<dbReference type="AlphaFoldDB" id="A0A7S1KPK9"/>
<organism evidence="2">
    <name type="scientific">Percolomonas cosmopolitus</name>
    <dbReference type="NCBI Taxonomy" id="63605"/>
    <lineage>
        <taxon>Eukaryota</taxon>
        <taxon>Discoba</taxon>
        <taxon>Heterolobosea</taxon>
        <taxon>Tetramitia</taxon>
        <taxon>Eutetramitia</taxon>
        <taxon>Percolomonadidae</taxon>
        <taxon>Percolomonas</taxon>
    </lineage>
</organism>
<evidence type="ECO:0000256" key="1">
    <source>
        <dbReference type="SAM" id="Phobius"/>
    </source>
</evidence>
<keyword evidence="1" id="KW-1133">Transmembrane helix</keyword>
<feature type="transmembrane region" description="Helical" evidence="1">
    <location>
        <begin position="165"/>
        <end position="192"/>
    </location>
</feature>
<feature type="transmembrane region" description="Helical" evidence="1">
    <location>
        <begin position="66"/>
        <end position="87"/>
    </location>
</feature>
<reference evidence="2" key="1">
    <citation type="submission" date="2021-01" db="EMBL/GenBank/DDBJ databases">
        <authorList>
            <person name="Corre E."/>
            <person name="Pelletier E."/>
            <person name="Niang G."/>
            <person name="Scheremetjew M."/>
            <person name="Finn R."/>
            <person name="Kale V."/>
            <person name="Holt S."/>
            <person name="Cochrane G."/>
            <person name="Meng A."/>
            <person name="Brown T."/>
            <person name="Cohen L."/>
        </authorList>
    </citation>
    <scope>NUCLEOTIDE SEQUENCE</scope>
    <source>
        <strain evidence="2">WS</strain>
    </source>
</reference>
<feature type="transmembrane region" description="Helical" evidence="1">
    <location>
        <begin position="677"/>
        <end position="704"/>
    </location>
</feature>
<protein>
    <submittedName>
        <fullName evidence="2">Uncharacterized protein</fullName>
    </submittedName>
</protein>
<feature type="transmembrane region" description="Helical" evidence="1">
    <location>
        <begin position="449"/>
        <end position="475"/>
    </location>
</feature>